<protein>
    <recommendedName>
        <fullName evidence="2">MYM-type domain-containing protein</fullName>
    </recommendedName>
</protein>
<dbReference type="AlphaFoldDB" id="A0A6C0LM21"/>
<organism evidence="1">
    <name type="scientific">viral metagenome</name>
    <dbReference type="NCBI Taxonomy" id="1070528"/>
    <lineage>
        <taxon>unclassified sequences</taxon>
        <taxon>metagenomes</taxon>
        <taxon>organismal metagenomes</taxon>
    </lineage>
</organism>
<name>A0A6C0LM21_9ZZZZ</name>
<evidence type="ECO:0000313" key="1">
    <source>
        <dbReference type="EMBL" id="QHU30594.1"/>
    </source>
</evidence>
<proteinExistence type="predicted"/>
<sequence>MTDSQSFIIFLRGVNTEDYKNIEDEFNERLLESVSTQDPYRTDKVKYDIIPPIFTSLNKWTKNTNIFCWNCDFTFNTLPVFIPLSIKYVDNDKYNISVYGNFCSFPCAARHIVEHMDSDLLDNLIKLYEIFHNKQISKINPSPRRHIMLKYGGYITDEQYLNSIKKLLIDVQSNDNIKREYTQKFNIEKESDEEEEQDSIWDITPNPICPMCSEQNIS</sequence>
<reference evidence="1" key="1">
    <citation type="journal article" date="2020" name="Nature">
        <title>Giant virus diversity and host interactions through global metagenomics.</title>
        <authorList>
            <person name="Schulz F."/>
            <person name="Roux S."/>
            <person name="Paez-Espino D."/>
            <person name="Jungbluth S."/>
            <person name="Walsh D.A."/>
            <person name="Denef V.J."/>
            <person name="McMahon K.D."/>
            <person name="Konstantinidis K.T."/>
            <person name="Eloe-Fadrosh E.A."/>
            <person name="Kyrpides N.C."/>
            <person name="Woyke T."/>
        </authorList>
    </citation>
    <scope>NUCLEOTIDE SEQUENCE</scope>
    <source>
        <strain evidence="1">GVMAG-M-3300027833-19</strain>
    </source>
</reference>
<accession>A0A6C0LM21</accession>
<evidence type="ECO:0008006" key="2">
    <source>
        <dbReference type="Google" id="ProtNLM"/>
    </source>
</evidence>
<dbReference type="EMBL" id="MN740510">
    <property type="protein sequence ID" value="QHU30594.1"/>
    <property type="molecule type" value="Genomic_DNA"/>
</dbReference>